<reference evidence="1 2" key="1">
    <citation type="journal article" date="2016" name="Nat. Commun.">
        <title>Thousands of microbial genomes shed light on interconnected biogeochemical processes in an aquifer system.</title>
        <authorList>
            <person name="Anantharaman K."/>
            <person name="Brown C.T."/>
            <person name="Hug L.A."/>
            <person name="Sharon I."/>
            <person name="Castelle C.J."/>
            <person name="Probst A.J."/>
            <person name="Thomas B.C."/>
            <person name="Singh A."/>
            <person name="Wilkins M.J."/>
            <person name="Karaoz U."/>
            <person name="Brodie E.L."/>
            <person name="Williams K.H."/>
            <person name="Hubbard S.S."/>
            <person name="Banfield J.F."/>
        </authorList>
    </citation>
    <scope>NUCLEOTIDE SEQUENCE [LARGE SCALE GENOMIC DNA]</scope>
</reference>
<dbReference type="Proteomes" id="UP000178572">
    <property type="component" value="Unassembled WGS sequence"/>
</dbReference>
<sequence length="104" mass="12018">MAFQHDPARWHTLSLAEQLGNIGSEVHRARMAEHANESRFIAARDRSLELFDLTLADPRWKGRLREIARAREVFCDAAEGGKQYQTTIAELEPYFDRFAMAVRK</sequence>
<dbReference type="EMBL" id="MFLN01000040">
    <property type="protein sequence ID" value="OGG66679.1"/>
    <property type="molecule type" value="Genomic_DNA"/>
</dbReference>
<comment type="caution">
    <text evidence="1">The sequence shown here is derived from an EMBL/GenBank/DDBJ whole genome shotgun (WGS) entry which is preliminary data.</text>
</comment>
<evidence type="ECO:0000313" key="1">
    <source>
        <dbReference type="EMBL" id="OGG66679.1"/>
    </source>
</evidence>
<dbReference type="AlphaFoldDB" id="A0A1F6DZ41"/>
<evidence type="ECO:0000313" key="2">
    <source>
        <dbReference type="Proteomes" id="UP000178572"/>
    </source>
</evidence>
<proteinExistence type="predicted"/>
<organism evidence="1 2">
    <name type="scientific">Candidatus Kaiserbacteria bacterium RIFCSPHIGHO2_02_FULL_59_21</name>
    <dbReference type="NCBI Taxonomy" id="1798500"/>
    <lineage>
        <taxon>Bacteria</taxon>
        <taxon>Candidatus Kaiseribacteriota</taxon>
    </lineage>
</organism>
<name>A0A1F6DZ41_9BACT</name>
<accession>A0A1F6DZ41</accession>
<dbReference type="STRING" id="1798500.A3C21_03260"/>
<gene>
    <name evidence="1" type="ORF">A3C21_03260</name>
</gene>
<protein>
    <submittedName>
        <fullName evidence="1">Uncharacterized protein</fullName>
    </submittedName>
</protein>